<evidence type="ECO:0000313" key="2">
    <source>
        <dbReference type="Proteomes" id="UP001162060"/>
    </source>
</evidence>
<gene>
    <name evidence="1" type="ORF">PM001_LOCUS15065</name>
</gene>
<dbReference type="EMBL" id="CAKLBY020000154">
    <property type="protein sequence ID" value="CAK7929915.1"/>
    <property type="molecule type" value="Genomic_DNA"/>
</dbReference>
<reference evidence="1" key="1">
    <citation type="submission" date="2024-01" db="EMBL/GenBank/DDBJ databases">
        <authorList>
            <person name="Webb A."/>
        </authorList>
    </citation>
    <scope>NUCLEOTIDE SEQUENCE</scope>
    <source>
        <strain evidence="1">Pm1</strain>
    </source>
</reference>
<comment type="caution">
    <text evidence="1">The sequence shown here is derived from an EMBL/GenBank/DDBJ whole genome shotgun (WGS) entry which is preliminary data.</text>
</comment>
<accession>A0AAV1U5P4</accession>
<dbReference type="AlphaFoldDB" id="A0AAV1U5P4"/>
<organism evidence="1 2">
    <name type="scientific">Peronospora matthiolae</name>
    <dbReference type="NCBI Taxonomy" id="2874970"/>
    <lineage>
        <taxon>Eukaryota</taxon>
        <taxon>Sar</taxon>
        <taxon>Stramenopiles</taxon>
        <taxon>Oomycota</taxon>
        <taxon>Peronosporomycetes</taxon>
        <taxon>Peronosporales</taxon>
        <taxon>Peronosporaceae</taxon>
        <taxon>Peronospora</taxon>
    </lineage>
</organism>
<sequence>MAEGIDTLQTLYSRSERSFFLTALLQTQRAGLVALLDETKEINNQLFTRLPAVPGRWIATPVDEVTHPDAIHVALVQNTFL</sequence>
<evidence type="ECO:0000313" key="1">
    <source>
        <dbReference type="EMBL" id="CAK7929915.1"/>
    </source>
</evidence>
<dbReference type="Proteomes" id="UP001162060">
    <property type="component" value="Unassembled WGS sequence"/>
</dbReference>
<name>A0AAV1U5P4_9STRA</name>
<protein>
    <submittedName>
        <fullName evidence="1">Uncharacterized protein</fullName>
    </submittedName>
</protein>
<proteinExistence type="predicted"/>